<evidence type="ECO:0000256" key="6">
    <source>
        <dbReference type="ARBA" id="ARBA00022519"/>
    </source>
</evidence>
<comment type="similarity">
    <text evidence="2">Belongs to the CpsD/CapB family.</text>
</comment>
<keyword evidence="11" id="KW-0067">ATP-binding</keyword>
<keyword evidence="22" id="KW-1185">Reference proteome</keyword>
<feature type="domain" description="Tyrosine-protein kinase G-rich" evidence="20">
    <location>
        <begin position="402"/>
        <end position="474"/>
    </location>
</feature>
<dbReference type="InterPro" id="IPR050445">
    <property type="entry name" value="Bact_polysacc_biosynth/exp"/>
</dbReference>
<feature type="transmembrane region" description="Helical" evidence="17">
    <location>
        <begin position="49"/>
        <end position="72"/>
    </location>
</feature>
<protein>
    <recommendedName>
        <fullName evidence="4">non-specific protein-tyrosine kinase</fullName>
        <ecNumber evidence="4">2.7.10.2</ecNumber>
    </recommendedName>
</protein>
<keyword evidence="6" id="KW-0997">Cell inner membrane</keyword>
<keyword evidence="14" id="KW-0829">Tyrosine-protein kinase</keyword>
<evidence type="ECO:0000256" key="16">
    <source>
        <dbReference type="SAM" id="MobiDB-lite"/>
    </source>
</evidence>
<keyword evidence="13 17" id="KW-0472">Membrane</keyword>
<evidence type="ECO:0000256" key="13">
    <source>
        <dbReference type="ARBA" id="ARBA00023136"/>
    </source>
</evidence>
<evidence type="ECO:0000256" key="14">
    <source>
        <dbReference type="ARBA" id="ARBA00023137"/>
    </source>
</evidence>
<keyword evidence="12 17" id="KW-1133">Transmembrane helix</keyword>
<feature type="domain" description="AAA" evidence="19">
    <location>
        <begin position="549"/>
        <end position="668"/>
    </location>
</feature>
<evidence type="ECO:0000256" key="11">
    <source>
        <dbReference type="ARBA" id="ARBA00022840"/>
    </source>
</evidence>
<dbReference type="CDD" id="cd05387">
    <property type="entry name" value="BY-kinase"/>
    <property type="match status" value="1"/>
</dbReference>
<dbReference type="Proteomes" id="UP001162802">
    <property type="component" value="Unassembled WGS sequence"/>
</dbReference>
<feature type="domain" description="Polysaccharide chain length determinant N-terminal" evidence="18">
    <location>
        <begin position="34"/>
        <end position="126"/>
    </location>
</feature>
<evidence type="ECO:0000256" key="10">
    <source>
        <dbReference type="ARBA" id="ARBA00022777"/>
    </source>
</evidence>
<evidence type="ECO:0000256" key="4">
    <source>
        <dbReference type="ARBA" id="ARBA00011903"/>
    </source>
</evidence>
<comment type="caution">
    <text evidence="21">The sequence shown here is derived from an EMBL/GenBank/DDBJ whole genome shotgun (WGS) entry which is preliminary data.</text>
</comment>
<keyword evidence="10" id="KW-0418">Kinase</keyword>
<dbReference type="NCBIfam" id="TIGR01007">
    <property type="entry name" value="eps_fam"/>
    <property type="match status" value="1"/>
</dbReference>
<proteinExistence type="inferred from homology"/>
<evidence type="ECO:0000313" key="22">
    <source>
        <dbReference type="Proteomes" id="UP001162802"/>
    </source>
</evidence>
<sequence length="733" mass="77924">MGNTVGEWSDQDRPEVSRTSSDVLASDPSDAFSLDISGFIGLLKRNVKLLGAMMLASVLIAVAVTLLATPVYEATSVIRFEADATQTVQIGSSGGAVASPGDFERMAETQVELIQSRAIAEMVFEQAKLGANREFLALVGVEASGADGQAAVQEREEIEKASVAYLQSGVSVEAIAKTELTNINFSSSDPRLAARIANAYASATERMDLQHKFNGSSYAREYLKNQLGLARERLEQSEMALNAYLAMNGLIAISPGGEDGSGATTVVSDLANSATTANEATNARIAAEQAWRTAQSKPIMNVPQVLADAQVQQLRSQLANARAKLTQDRNTYGKAHPAVQADQEAVDAISAALRSAAQEVLNGLRTTYETALKQEEALLSRVNGLKDDAVSEERLGVRSNILRREVATNRSLYDALLQRQKEVAAAAGINKSAVSVVDAAVVPSSPVSPNLWLNLAVSIFAGLFFGLLVVLVKSQLNRQLHTPEDFAAATGLPLLGIVPHLDADESIGAELDKPRSSLSEAFNTVLTHTALARPGGLPRVFQVTSSLEGEGKSATSFALARSIAKRGARVLVIDADLRRPSMHVYFGAREAKLGLAEVLSNNASFEDAVQSTAYENISVLVAGTIPPSPTELLAHSNLAALIKKAQSEYDFVLVDGPPLLGLADALLLGSCVKSVIFVSESGRVTRPSLRHALERLGKASPDVLGLVVSKFKASNDTDYYYYATNYSYGSNGD</sequence>
<evidence type="ECO:0000256" key="17">
    <source>
        <dbReference type="SAM" id="Phobius"/>
    </source>
</evidence>
<evidence type="ECO:0000256" key="15">
    <source>
        <dbReference type="ARBA" id="ARBA00051245"/>
    </source>
</evidence>
<dbReference type="InterPro" id="IPR003856">
    <property type="entry name" value="LPS_length_determ_N"/>
</dbReference>
<dbReference type="SUPFAM" id="SSF52540">
    <property type="entry name" value="P-loop containing nucleoside triphosphate hydrolases"/>
    <property type="match status" value="1"/>
</dbReference>
<organism evidence="21 22">
    <name type="scientific">Novosphingobium mangrovi</name>
    <name type="common">ex Hu et al. 2023</name>
    <dbReference type="NCBI Taxonomy" id="2930094"/>
    <lineage>
        <taxon>Bacteria</taxon>
        <taxon>Pseudomonadati</taxon>
        <taxon>Pseudomonadota</taxon>
        <taxon>Alphaproteobacteria</taxon>
        <taxon>Sphingomonadales</taxon>
        <taxon>Sphingomonadaceae</taxon>
        <taxon>Novosphingobium</taxon>
    </lineage>
</organism>
<evidence type="ECO:0000256" key="5">
    <source>
        <dbReference type="ARBA" id="ARBA00022475"/>
    </source>
</evidence>
<dbReference type="InterPro" id="IPR025669">
    <property type="entry name" value="AAA_dom"/>
</dbReference>
<evidence type="ECO:0000256" key="7">
    <source>
        <dbReference type="ARBA" id="ARBA00022679"/>
    </source>
</evidence>
<reference evidence="21" key="1">
    <citation type="submission" date="2022-03" db="EMBL/GenBank/DDBJ databases">
        <title>Identification of a novel bacterium isolated from mangrove sediments.</title>
        <authorList>
            <person name="Pan X."/>
        </authorList>
    </citation>
    <scope>NUCLEOTIDE SEQUENCE</scope>
    <source>
        <strain evidence="21">B2637</strain>
    </source>
</reference>
<keyword evidence="8 17" id="KW-0812">Transmembrane</keyword>
<comment type="catalytic activity">
    <reaction evidence="15">
        <text>L-tyrosyl-[protein] + ATP = O-phospho-L-tyrosyl-[protein] + ADP + H(+)</text>
        <dbReference type="Rhea" id="RHEA:10596"/>
        <dbReference type="Rhea" id="RHEA-COMP:10136"/>
        <dbReference type="Rhea" id="RHEA-COMP:20101"/>
        <dbReference type="ChEBI" id="CHEBI:15378"/>
        <dbReference type="ChEBI" id="CHEBI:30616"/>
        <dbReference type="ChEBI" id="CHEBI:46858"/>
        <dbReference type="ChEBI" id="CHEBI:61978"/>
        <dbReference type="ChEBI" id="CHEBI:456216"/>
        <dbReference type="EC" id="2.7.10.2"/>
    </reaction>
</comment>
<evidence type="ECO:0000256" key="9">
    <source>
        <dbReference type="ARBA" id="ARBA00022741"/>
    </source>
</evidence>
<dbReference type="Pfam" id="PF02706">
    <property type="entry name" value="Wzz"/>
    <property type="match status" value="1"/>
</dbReference>
<evidence type="ECO:0000256" key="12">
    <source>
        <dbReference type="ARBA" id="ARBA00022989"/>
    </source>
</evidence>
<keyword evidence="7 21" id="KW-0808">Transferase</keyword>
<evidence type="ECO:0000256" key="3">
    <source>
        <dbReference type="ARBA" id="ARBA00008883"/>
    </source>
</evidence>
<comment type="subcellular location">
    <subcellularLocation>
        <location evidence="1">Cell inner membrane</location>
        <topology evidence="1">Multi-pass membrane protein</topology>
    </subcellularLocation>
</comment>
<dbReference type="Pfam" id="PF13614">
    <property type="entry name" value="AAA_31"/>
    <property type="match status" value="1"/>
</dbReference>
<feature type="transmembrane region" description="Helical" evidence="17">
    <location>
        <begin position="451"/>
        <end position="472"/>
    </location>
</feature>
<dbReference type="InterPro" id="IPR032807">
    <property type="entry name" value="GNVR"/>
</dbReference>
<dbReference type="InterPro" id="IPR027417">
    <property type="entry name" value="P-loop_NTPase"/>
</dbReference>
<feature type="region of interest" description="Disordered" evidence="16">
    <location>
        <begin position="1"/>
        <end position="25"/>
    </location>
</feature>
<dbReference type="InterPro" id="IPR005702">
    <property type="entry name" value="Wzc-like_C"/>
</dbReference>
<evidence type="ECO:0000256" key="8">
    <source>
        <dbReference type="ARBA" id="ARBA00022692"/>
    </source>
</evidence>
<dbReference type="PANTHER" id="PTHR32309">
    <property type="entry name" value="TYROSINE-PROTEIN KINASE"/>
    <property type="match status" value="1"/>
</dbReference>
<evidence type="ECO:0000259" key="18">
    <source>
        <dbReference type="Pfam" id="PF02706"/>
    </source>
</evidence>
<evidence type="ECO:0000256" key="2">
    <source>
        <dbReference type="ARBA" id="ARBA00007316"/>
    </source>
</evidence>
<name>A0ABT0ACB7_9SPHN</name>
<evidence type="ECO:0000256" key="1">
    <source>
        <dbReference type="ARBA" id="ARBA00004429"/>
    </source>
</evidence>
<dbReference type="EC" id="2.7.10.2" evidence="4"/>
<gene>
    <name evidence="21" type="ORF">MTR65_09085</name>
</gene>
<comment type="similarity">
    <text evidence="3">Belongs to the etk/wzc family.</text>
</comment>
<dbReference type="EMBL" id="JALHAT010000012">
    <property type="protein sequence ID" value="MCJ1960830.1"/>
    <property type="molecule type" value="Genomic_DNA"/>
</dbReference>
<dbReference type="Pfam" id="PF13807">
    <property type="entry name" value="GNVR"/>
    <property type="match status" value="1"/>
</dbReference>
<evidence type="ECO:0000259" key="20">
    <source>
        <dbReference type="Pfam" id="PF13807"/>
    </source>
</evidence>
<evidence type="ECO:0000259" key="19">
    <source>
        <dbReference type="Pfam" id="PF13614"/>
    </source>
</evidence>
<keyword evidence="9" id="KW-0547">Nucleotide-binding</keyword>
<dbReference type="GO" id="GO:0004715">
    <property type="term" value="F:non-membrane spanning protein tyrosine kinase activity"/>
    <property type="evidence" value="ECO:0007669"/>
    <property type="project" value="UniProtKB-EC"/>
</dbReference>
<dbReference type="RefSeq" id="WP_243799331.1">
    <property type="nucleotide sequence ID" value="NZ_JALHAT010000012.1"/>
</dbReference>
<accession>A0ABT0ACB7</accession>
<dbReference type="Gene3D" id="3.40.50.300">
    <property type="entry name" value="P-loop containing nucleotide triphosphate hydrolases"/>
    <property type="match status" value="1"/>
</dbReference>
<dbReference type="PANTHER" id="PTHR32309:SF13">
    <property type="entry name" value="FERRIC ENTEROBACTIN TRANSPORT PROTEIN FEPE"/>
    <property type="match status" value="1"/>
</dbReference>
<evidence type="ECO:0000313" key="21">
    <source>
        <dbReference type="EMBL" id="MCJ1960830.1"/>
    </source>
</evidence>
<keyword evidence="5" id="KW-1003">Cell membrane</keyword>